<dbReference type="OrthoDB" id="4161095at2759"/>
<evidence type="ECO:0000256" key="1">
    <source>
        <dbReference type="SAM" id="MobiDB-lite"/>
    </source>
</evidence>
<feature type="region of interest" description="Disordered" evidence="1">
    <location>
        <begin position="1"/>
        <end position="104"/>
    </location>
</feature>
<feature type="compositionally biased region" description="Low complexity" evidence="1">
    <location>
        <begin position="1"/>
        <end position="16"/>
    </location>
</feature>
<gene>
    <name evidence="2" type="ORF">PFICI_09793</name>
</gene>
<evidence type="ECO:0000313" key="3">
    <source>
        <dbReference type="Proteomes" id="UP000030651"/>
    </source>
</evidence>
<feature type="compositionally biased region" description="Polar residues" evidence="1">
    <location>
        <begin position="17"/>
        <end position="31"/>
    </location>
</feature>
<dbReference type="InParanoid" id="W3WXY5"/>
<dbReference type="GeneID" id="19274806"/>
<dbReference type="eggNOG" id="ENOG502SZPH">
    <property type="taxonomic scope" value="Eukaryota"/>
</dbReference>
<dbReference type="RefSeq" id="XP_007836565.1">
    <property type="nucleotide sequence ID" value="XM_007838374.1"/>
</dbReference>
<dbReference type="KEGG" id="pfy:PFICI_09793"/>
<dbReference type="AlphaFoldDB" id="W3WXY5"/>
<keyword evidence="3" id="KW-1185">Reference proteome</keyword>
<dbReference type="EMBL" id="KI912115">
    <property type="protein sequence ID" value="ETS77731.1"/>
    <property type="molecule type" value="Genomic_DNA"/>
</dbReference>
<dbReference type="OMA" id="THEQRYD"/>
<protein>
    <submittedName>
        <fullName evidence="2">Uncharacterized protein</fullName>
    </submittedName>
</protein>
<feature type="compositionally biased region" description="Basic and acidic residues" evidence="1">
    <location>
        <begin position="75"/>
        <end position="104"/>
    </location>
</feature>
<dbReference type="HOGENOM" id="CLU_122943_0_0_1"/>
<feature type="compositionally biased region" description="Basic and acidic residues" evidence="1">
    <location>
        <begin position="50"/>
        <end position="66"/>
    </location>
</feature>
<proteinExistence type="predicted"/>
<accession>W3WXY5</accession>
<organism evidence="2 3">
    <name type="scientific">Pestalotiopsis fici (strain W106-1 / CGMCC3.15140)</name>
    <dbReference type="NCBI Taxonomy" id="1229662"/>
    <lineage>
        <taxon>Eukaryota</taxon>
        <taxon>Fungi</taxon>
        <taxon>Dikarya</taxon>
        <taxon>Ascomycota</taxon>
        <taxon>Pezizomycotina</taxon>
        <taxon>Sordariomycetes</taxon>
        <taxon>Xylariomycetidae</taxon>
        <taxon>Amphisphaeriales</taxon>
        <taxon>Sporocadaceae</taxon>
        <taxon>Pestalotiopsis</taxon>
    </lineage>
</organism>
<reference evidence="3" key="1">
    <citation type="journal article" date="2015" name="BMC Genomics">
        <title>Genomic and transcriptomic analysis of the endophytic fungus Pestalotiopsis fici reveals its lifestyle and high potential for synthesis of natural products.</title>
        <authorList>
            <person name="Wang X."/>
            <person name="Zhang X."/>
            <person name="Liu L."/>
            <person name="Xiang M."/>
            <person name="Wang W."/>
            <person name="Sun X."/>
            <person name="Che Y."/>
            <person name="Guo L."/>
            <person name="Liu G."/>
            <person name="Guo L."/>
            <person name="Wang C."/>
            <person name="Yin W.B."/>
            <person name="Stadler M."/>
            <person name="Zhang X."/>
            <person name="Liu X."/>
        </authorList>
    </citation>
    <scope>NUCLEOTIDE SEQUENCE [LARGE SCALE GENOMIC DNA]</scope>
    <source>
        <strain evidence="3">W106-1 / CGMCC3.15140</strain>
    </source>
</reference>
<feature type="compositionally biased region" description="Low complexity" evidence="1">
    <location>
        <begin position="32"/>
        <end position="43"/>
    </location>
</feature>
<dbReference type="Proteomes" id="UP000030651">
    <property type="component" value="Unassembled WGS sequence"/>
</dbReference>
<sequence length="104" mass="11688">MPTYSYTSSSSSFSTSINGQQSGRSFQETSKTTPEGTTIRTTTQNLGERPVTHEQRYDSHGHELIGDHASGNASRRIEDVDQQEADRRYEERIEDEYAKREGGA</sequence>
<name>W3WXY5_PESFW</name>
<evidence type="ECO:0000313" key="2">
    <source>
        <dbReference type="EMBL" id="ETS77731.1"/>
    </source>
</evidence>